<sequence length="290" mass="32361">MQIIQYEVLLKVLESGTLTSAAEELGYSQSGLTRMLNSLEAELGFPLLVRDRRGVRLSAEGKLALPHIQALLNEQRRLLQCAAEIKNLNLGLITIGTFNSVSAQWLPGIIKEFTELHPGIRFQLLHGNNDEIVEWVQNNQVDIGFTRYPTAEDCCEVFLYQDPIVGVFSAEAPQVNQTYFSLEELKTLPYIALNEGVDDEITEVLTQSGITLNPAFIESDDHAVIAMVEQGLGTSLMSQMMLRGFDRKIIAVPLAPPRYRQIGMACKDLSLLSAAAADFWAHIQRWTEKL</sequence>
<dbReference type="GO" id="GO:0003677">
    <property type="term" value="F:DNA binding"/>
    <property type="evidence" value="ECO:0007669"/>
    <property type="project" value="UniProtKB-KW"/>
</dbReference>
<dbReference type="InterPro" id="IPR050950">
    <property type="entry name" value="HTH-type_LysR_regulators"/>
</dbReference>
<organism evidence="6 7">
    <name type="scientific">Anaerotruncus colihominis</name>
    <dbReference type="NCBI Taxonomy" id="169435"/>
    <lineage>
        <taxon>Bacteria</taxon>
        <taxon>Bacillati</taxon>
        <taxon>Bacillota</taxon>
        <taxon>Clostridia</taxon>
        <taxon>Eubacteriales</taxon>
        <taxon>Oscillospiraceae</taxon>
        <taxon>Anaerotruncus</taxon>
    </lineage>
</organism>
<comment type="similarity">
    <text evidence="1">Belongs to the LysR transcriptional regulatory family.</text>
</comment>
<keyword evidence="3" id="KW-0238">DNA-binding</keyword>
<dbReference type="InterPro" id="IPR036388">
    <property type="entry name" value="WH-like_DNA-bd_sf"/>
</dbReference>
<dbReference type="Gene3D" id="1.10.10.10">
    <property type="entry name" value="Winged helix-like DNA-binding domain superfamily/Winged helix DNA-binding domain"/>
    <property type="match status" value="1"/>
</dbReference>
<evidence type="ECO:0000313" key="6">
    <source>
        <dbReference type="EMBL" id="NBH62318.1"/>
    </source>
</evidence>
<evidence type="ECO:0000256" key="1">
    <source>
        <dbReference type="ARBA" id="ARBA00009437"/>
    </source>
</evidence>
<dbReference type="CDD" id="cd05466">
    <property type="entry name" value="PBP2_LTTR_substrate"/>
    <property type="match status" value="1"/>
</dbReference>
<dbReference type="AlphaFoldDB" id="A0A845QQL1"/>
<dbReference type="Proteomes" id="UP000446866">
    <property type="component" value="Unassembled WGS sequence"/>
</dbReference>
<evidence type="ECO:0000256" key="2">
    <source>
        <dbReference type="ARBA" id="ARBA00023015"/>
    </source>
</evidence>
<dbReference type="GO" id="GO:0005829">
    <property type="term" value="C:cytosol"/>
    <property type="evidence" value="ECO:0007669"/>
    <property type="project" value="TreeGrafter"/>
</dbReference>
<dbReference type="InterPro" id="IPR005119">
    <property type="entry name" value="LysR_subst-bd"/>
</dbReference>
<evidence type="ECO:0000313" key="7">
    <source>
        <dbReference type="Proteomes" id="UP000446866"/>
    </source>
</evidence>
<dbReference type="InterPro" id="IPR036390">
    <property type="entry name" value="WH_DNA-bd_sf"/>
</dbReference>
<dbReference type="PANTHER" id="PTHR30419:SF24">
    <property type="entry name" value="HTH-TYPE TRANSCRIPTIONAL REGULATOR CZCR"/>
    <property type="match status" value="1"/>
</dbReference>
<protein>
    <submittedName>
        <fullName evidence="6">LysR family transcriptional regulator</fullName>
    </submittedName>
</protein>
<proteinExistence type="inferred from homology"/>
<evidence type="ECO:0000256" key="3">
    <source>
        <dbReference type="ARBA" id="ARBA00023125"/>
    </source>
</evidence>
<evidence type="ECO:0000259" key="5">
    <source>
        <dbReference type="PROSITE" id="PS50931"/>
    </source>
</evidence>
<dbReference type="PRINTS" id="PR00039">
    <property type="entry name" value="HTHLYSR"/>
</dbReference>
<keyword evidence="4" id="KW-0804">Transcription</keyword>
<keyword evidence="2" id="KW-0805">Transcription regulation</keyword>
<feature type="domain" description="HTH lysR-type" evidence="5">
    <location>
        <begin position="1"/>
        <end position="58"/>
    </location>
</feature>
<dbReference type="Gene3D" id="3.40.190.290">
    <property type="match status" value="1"/>
</dbReference>
<keyword evidence="7" id="KW-1185">Reference proteome</keyword>
<dbReference type="PANTHER" id="PTHR30419">
    <property type="entry name" value="HTH-TYPE TRANSCRIPTIONAL REGULATOR YBHD"/>
    <property type="match status" value="1"/>
</dbReference>
<dbReference type="Pfam" id="PF03466">
    <property type="entry name" value="LysR_substrate"/>
    <property type="match status" value="1"/>
</dbReference>
<dbReference type="SUPFAM" id="SSF46785">
    <property type="entry name" value="Winged helix' DNA-binding domain"/>
    <property type="match status" value="1"/>
</dbReference>
<dbReference type="PROSITE" id="PS50931">
    <property type="entry name" value="HTH_LYSR"/>
    <property type="match status" value="1"/>
</dbReference>
<accession>A0A845QQL1</accession>
<gene>
    <name evidence="6" type="ORF">D0435_11710</name>
</gene>
<comment type="caution">
    <text evidence="6">The sequence shown here is derived from an EMBL/GenBank/DDBJ whole genome shotgun (WGS) entry which is preliminary data.</text>
</comment>
<dbReference type="RefSeq" id="WP_160202607.1">
    <property type="nucleotide sequence ID" value="NZ_QXWK01000022.1"/>
</dbReference>
<dbReference type="SUPFAM" id="SSF53850">
    <property type="entry name" value="Periplasmic binding protein-like II"/>
    <property type="match status" value="1"/>
</dbReference>
<dbReference type="Pfam" id="PF00126">
    <property type="entry name" value="HTH_1"/>
    <property type="match status" value="1"/>
</dbReference>
<evidence type="ECO:0000256" key="4">
    <source>
        <dbReference type="ARBA" id="ARBA00023163"/>
    </source>
</evidence>
<reference evidence="6 7" key="1">
    <citation type="submission" date="2018-08" db="EMBL/GenBank/DDBJ databases">
        <title>Murine metabolic-syndrome-specific gut microbial biobank.</title>
        <authorList>
            <person name="Liu C."/>
        </authorList>
    </citation>
    <scope>NUCLEOTIDE SEQUENCE [LARGE SCALE GENOMIC DNA]</scope>
    <source>
        <strain evidence="6 7">28</strain>
    </source>
</reference>
<dbReference type="InterPro" id="IPR000847">
    <property type="entry name" value="LysR_HTH_N"/>
</dbReference>
<dbReference type="GO" id="GO:0003700">
    <property type="term" value="F:DNA-binding transcription factor activity"/>
    <property type="evidence" value="ECO:0007669"/>
    <property type="project" value="InterPro"/>
</dbReference>
<name>A0A845QQL1_9FIRM</name>
<dbReference type="EMBL" id="QXWK01000022">
    <property type="protein sequence ID" value="NBH62318.1"/>
    <property type="molecule type" value="Genomic_DNA"/>
</dbReference>